<evidence type="ECO:0000313" key="1">
    <source>
        <dbReference type="EMBL" id="CAB3993604.1"/>
    </source>
</evidence>
<protein>
    <submittedName>
        <fullName evidence="1">Sec1 family domain-containing 2</fullName>
    </submittedName>
</protein>
<dbReference type="EMBL" id="CACRXK020002292">
    <property type="protein sequence ID" value="CAB3993604.1"/>
    <property type="molecule type" value="Genomic_DNA"/>
</dbReference>
<proteinExistence type="predicted"/>
<dbReference type="InterPro" id="IPR036397">
    <property type="entry name" value="RNaseH_sf"/>
</dbReference>
<dbReference type="AlphaFoldDB" id="A0A6S7GJK2"/>
<evidence type="ECO:0000313" key="2">
    <source>
        <dbReference type="Proteomes" id="UP001152795"/>
    </source>
</evidence>
<dbReference type="FunFam" id="3.30.420.10:FF:000063">
    <property type="entry name" value="Retrovirus-related Pol polyprotein from transposon 297-like Protein"/>
    <property type="match status" value="1"/>
</dbReference>
<comment type="caution">
    <text evidence="1">The sequence shown here is derived from an EMBL/GenBank/DDBJ whole genome shotgun (WGS) entry which is preliminary data.</text>
</comment>
<dbReference type="OrthoDB" id="6618553at2759"/>
<dbReference type="InterPro" id="IPR050951">
    <property type="entry name" value="Retrovirus_Pol_polyprotein"/>
</dbReference>
<dbReference type="Proteomes" id="UP001152795">
    <property type="component" value="Unassembled WGS sequence"/>
</dbReference>
<dbReference type="GO" id="GO:0015074">
    <property type="term" value="P:DNA integration"/>
    <property type="evidence" value="ECO:0007669"/>
    <property type="project" value="InterPro"/>
</dbReference>
<reference evidence="1" key="1">
    <citation type="submission" date="2020-04" db="EMBL/GenBank/DDBJ databases">
        <authorList>
            <person name="Alioto T."/>
            <person name="Alioto T."/>
            <person name="Gomez Garrido J."/>
        </authorList>
    </citation>
    <scope>NUCLEOTIDE SEQUENCE</scope>
    <source>
        <strain evidence="1">A484AB</strain>
    </source>
</reference>
<dbReference type="GO" id="GO:0003676">
    <property type="term" value="F:nucleic acid binding"/>
    <property type="evidence" value="ECO:0007669"/>
    <property type="project" value="InterPro"/>
</dbReference>
<dbReference type="SUPFAM" id="SSF53098">
    <property type="entry name" value="Ribonuclease H-like"/>
    <property type="match status" value="1"/>
</dbReference>
<dbReference type="InterPro" id="IPR001584">
    <property type="entry name" value="Integrase_cat-core"/>
</dbReference>
<keyword evidence="2" id="KW-1185">Reference proteome</keyword>
<dbReference type="InterPro" id="IPR041588">
    <property type="entry name" value="Integrase_H2C2"/>
</dbReference>
<accession>A0A6S7GJK2</accession>
<name>A0A6S7GJK2_PARCT</name>
<gene>
    <name evidence="1" type="ORF">PACLA_8A046958</name>
</gene>
<dbReference type="Pfam" id="PF17921">
    <property type="entry name" value="Integrase_H2C2"/>
    <property type="match status" value="1"/>
</dbReference>
<dbReference type="InterPro" id="IPR012337">
    <property type="entry name" value="RNaseH-like_sf"/>
</dbReference>
<dbReference type="PROSITE" id="PS50994">
    <property type="entry name" value="INTEGRASE"/>
    <property type="match status" value="1"/>
</dbReference>
<sequence>NELNFKRDKVVIPTALRADMLKAVHQPHLGGEASKRRAREVLFWPSIDRDIKKMVKSCSVCNRNRNQQPRETLKPHPVPSRPWERIGVDLFTFHQRNYLITSAVISKLKSQMARHGIPDVLISGNDPQFCCKQFKEFSQKWEFIHVTSSPVYPQSNGGVERAVQTAKTLMKKAFDSGEDPYMSLLNHRNTPRDSVFGSPAQRLMSRRTKTILPVTEELLVPQVVSPEKVQDRLQHYKHLQKKAYDKKSQNLLALKKGDMVRIQEEKGFLKKGIVVEETNYPRSYQVKTSSGIFWRNRRHLLKVEELEEISEESDDVAVEILPQRVQLPLNNKQDCTIANDAEHDKQLTYTRSGRLVRKPDRLNL</sequence>
<dbReference type="PANTHER" id="PTHR37984">
    <property type="entry name" value="PROTEIN CBG26694"/>
    <property type="match status" value="1"/>
</dbReference>
<feature type="non-terminal residue" evidence="1">
    <location>
        <position position="1"/>
    </location>
</feature>
<dbReference type="FunFam" id="1.10.340.70:FF:000004">
    <property type="entry name" value="Retrovirus-related Pol polyprotein from transposon 297-like Protein"/>
    <property type="match status" value="1"/>
</dbReference>
<dbReference type="Gene3D" id="3.30.420.10">
    <property type="entry name" value="Ribonuclease H-like superfamily/Ribonuclease H"/>
    <property type="match status" value="1"/>
</dbReference>
<dbReference type="Gene3D" id="1.10.340.70">
    <property type="match status" value="1"/>
</dbReference>
<dbReference type="PANTHER" id="PTHR37984:SF8">
    <property type="entry name" value="CCHC-TYPE DOMAIN-CONTAINING PROTEIN"/>
    <property type="match status" value="1"/>
</dbReference>
<organism evidence="1 2">
    <name type="scientific">Paramuricea clavata</name>
    <name type="common">Red gorgonian</name>
    <name type="synonym">Violescent sea-whip</name>
    <dbReference type="NCBI Taxonomy" id="317549"/>
    <lineage>
        <taxon>Eukaryota</taxon>
        <taxon>Metazoa</taxon>
        <taxon>Cnidaria</taxon>
        <taxon>Anthozoa</taxon>
        <taxon>Octocorallia</taxon>
        <taxon>Malacalcyonacea</taxon>
        <taxon>Plexauridae</taxon>
        <taxon>Paramuricea</taxon>
    </lineage>
</organism>